<dbReference type="AlphaFoldDB" id="A0AAD6ZEL5"/>
<feature type="transmembrane region" description="Helical" evidence="1">
    <location>
        <begin position="217"/>
        <end position="235"/>
    </location>
</feature>
<feature type="transmembrane region" description="Helical" evidence="1">
    <location>
        <begin position="86"/>
        <end position="105"/>
    </location>
</feature>
<name>A0AAD6ZEL5_9AGAR</name>
<evidence type="ECO:0000313" key="3">
    <source>
        <dbReference type="Proteomes" id="UP001218218"/>
    </source>
</evidence>
<comment type="caution">
    <text evidence="2">The sequence shown here is derived from an EMBL/GenBank/DDBJ whole genome shotgun (WGS) entry which is preliminary data.</text>
</comment>
<keyword evidence="1" id="KW-0812">Transmembrane</keyword>
<dbReference type="EMBL" id="JARIHO010000054">
    <property type="protein sequence ID" value="KAJ7319347.1"/>
    <property type="molecule type" value="Genomic_DNA"/>
</dbReference>
<feature type="transmembrane region" description="Helical" evidence="1">
    <location>
        <begin position="43"/>
        <end position="66"/>
    </location>
</feature>
<keyword evidence="1" id="KW-1133">Transmembrane helix</keyword>
<sequence length="289" mass="31671">MVSIPLLSLLMQIQLFIEPGIYLVLFCICIYILLHRPRNLANIILLVTAISLFTLSTIQTIINIILGAADVDNINIPYDQLFYADNMIYVANSGIADGLFIYRCYIIWNRNIYVVILPIIMLVITVVFGVDQALPLAPFFGITLATTVLVAALTAGRIWWIGRQTRAHLKPDVQRRYSNSISVIVESGVIYSVGLLAYLILGAIPSTLVAQDPTVDMLAQLVGIVPTLVIVRVGLGLSLQSESTVSGSAVLNSDVYSRSRPRFVGKAPYDIEKSITSPVPYGTGRPQGF</sequence>
<feature type="transmembrane region" description="Helical" evidence="1">
    <location>
        <begin position="181"/>
        <end position="205"/>
    </location>
</feature>
<accession>A0AAD6ZEL5</accession>
<proteinExistence type="predicted"/>
<evidence type="ECO:0000313" key="2">
    <source>
        <dbReference type="EMBL" id="KAJ7319347.1"/>
    </source>
</evidence>
<dbReference type="Proteomes" id="UP001218218">
    <property type="component" value="Unassembled WGS sequence"/>
</dbReference>
<feature type="transmembrane region" description="Helical" evidence="1">
    <location>
        <begin position="136"/>
        <end position="160"/>
    </location>
</feature>
<gene>
    <name evidence="2" type="ORF">DFH08DRAFT_390918</name>
</gene>
<evidence type="ECO:0000256" key="1">
    <source>
        <dbReference type="SAM" id="Phobius"/>
    </source>
</evidence>
<keyword evidence="1" id="KW-0472">Membrane</keyword>
<keyword evidence="3" id="KW-1185">Reference proteome</keyword>
<reference evidence="2" key="1">
    <citation type="submission" date="2023-03" db="EMBL/GenBank/DDBJ databases">
        <title>Massive genome expansion in bonnet fungi (Mycena s.s.) driven by repeated elements and novel gene families across ecological guilds.</title>
        <authorList>
            <consortium name="Lawrence Berkeley National Laboratory"/>
            <person name="Harder C.B."/>
            <person name="Miyauchi S."/>
            <person name="Viragh M."/>
            <person name="Kuo A."/>
            <person name="Thoen E."/>
            <person name="Andreopoulos B."/>
            <person name="Lu D."/>
            <person name="Skrede I."/>
            <person name="Drula E."/>
            <person name="Henrissat B."/>
            <person name="Morin E."/>
            <person name="Kohler A."/>
            <person name="Barry K."/>
            <person name="LaButti K."/>
            <person name="Morin E."/>
            <person name="Salamov A."/>
            <person name="Lipzen A."/>
            <person name="Mereny Z."/>
            <person name="Hegedus B."/>
            <person name="Baldrian P."/>
            <person name="Stursova M."/>
            <person name="Weitz H."/>
            <person name="Taylor A."/>
            <person name="Grigoriev I.V."/>
            <person name="Nagy L.G."/>
            <person name="Martin F."/>
            <person name="Kauserud H."/>
        </authorList>
    </citation>
    <scope>NUCLEOTIDE SEQUENCE</scope>
    <source>
        <strain evidence="2">CBHHK002</strain>
    </source>
</reference>
<feature type="transmembrane region" description="Helical" evidence="1">
    <location>
        <begin position="12"/>
        <end position="34"/>
    </location>
</feature>
<protein>
    <submittedName>
        <fullName evidence="2">Uncharacterized protein</fullName>
    </submittedName>
</protein>
<organism evidence="2 3">
    <name type="scientific">Mycena albidolilacea</name>
    <dbReference type="NCBI Taxonomy" id="1033008"/>
    <lineage>
        <taxon>Eukaryota</taxon>
        <taxon>Fungi</taxon>
        <taxon>Dikarya</taxon>
        <taxon>Basidiomycota</taxon>
        <taxon>Agaricomycotina</taxon>
        <taxon>Agaricomycetes</taxon>
        <taxon>Agaricomycetidae</taxon>
        <taxon>Agaricales</taxon>
        <taxon>Marasmiineae</taxon>
        <taxon>Mycenaceae</taxon>
        <taxon>Mycena</taxon>
    </lineage>
</organism>
<feature type="transmembrane region" description="Helical" evidence="1">
    <location>
        <begin position="112"/>
        <end position="130"/>
    </location>
</feature>